<reference evidence="1 2" key="2">
    <citation type="journal article" date="2016" name="Environ. Microbiol. Rep.">
        <title>Metagenomic evidence for the presence of phototrophic Gemmatimonadetes bacteria in diverse environments.</title>
        <authorList>
            <person name="Zeng Y."/>
            <person name="Baumbach J."/>
            <person name="Barbosa E.G."/>
            <person name="Azevedo V."/>
            <person name="Zhang C."/>
            <person name="Koblizek M."/>
        </authorList>
    </citation>
    <scope>NUCLEOTIDE SEQUENCE [LARGE SCALE GENOMIC DNA]</scope>
    <source>
        <strain evidence="1 2">AP64</strain>
    </source>
</reference>
<keyword evidence="2" id="KW-1185">Reference proteome</keyword>
<protein>
    <recommendedName>
        <fullName evidence="3">Polymerase/histidinol phosphatase N-terminal domain-containing protein</fullName>
    </recommendedName>
</protein>
<accession>A0A143BGH2</accession>
<reference evidence="1 2" key="1">
    <citation type="journal article" date="2014" name="Proc. Natl. Acad. Sci. U.S.A.">
        <title>Functional type 2 photosynthetic reaction centers found in the rare bacterial phylum Gemmatimonadetes.</title>
        <authorList>
            <person name="Zeng Y."/>
            <person name="Feng F."/>
            <person name="Medova H."/>
            <person name="Dean J."/>
            <person name="Koblizek M."/>
        </authorList>
    </citation>
    <scope>NUCLEOTIDE SEQUENCE [LARGE SCALE GENOMIC DNA]</scope>
    <source>
        <strain evidence="1 2">AP64</strain>
    </source>
</reference>
<dbReference type="KEGG" id="gph:GEMMAAP_00375"/>
<name>A0A143BGH2_9BACT</name>
<proteinExistence type="predicted"/>
<evidence type="ECO:0000313" key="2">
    <source>
        <dbReference type="Proteomes" id="UP000076404"/>
    </source>
</evidence>
<organism evidence="1 2">
    <name type="scientific">Gemmatimonas phototrophica</name>
    <dbReference type="NCBI Taxonomy" id="1379270"/>
    <lineage>
        <taxon>Bacteria</taxon>
        <taxon>Pseudomonadati</taxon>
        <taxon>Gemmatimonadota</taxon>
        <taxon>Gemmatimonadia</taxon>
        <taxon>Gemmatimonadales</taxon>
        <taxon>Gemmatimonadaceae</taxon>
        <taxon>Gemmatimonas</taxon>
    </lineage>
</organism>
<dbReference type="InterPro" id="IPR016195">
    <property type="entry name" value="Pol/histidinol_Pase-like"/>
</dbReference>
<sequence length="386" mass="41617">MTGLLALLFLVSLLYATAPLYQFAESRPFAGGRWYNPYGDLNATGRWQKASLHAHSVAWGGATHGGQSAEQVAAAYAQMRYDIVGLSNYHSMSAAEQTGTFPVYEQGWNLQKSHRLAIGGDAVVWRDYPLGQTVHHKQDIINRLELTGAVVVLAHPAIREGHSVADLRQLSGYDALEVLNHFVSPATTEWDAALSSGRAVWVMASDDSHDIHGAGETGVNWTLVYTHSRETHAVRSAIRSGRTIGVHGVGGQAQLSFVSQQLFGDTLEVRARGPIAHIEFTGQDGATRTAHVTDSLGVTIARAVARPDDGYLRATVIGTGSDAPELLLLNPVVRWDGVILGAAAATVDAPRTAAFRWIACCLYAAVFTSVQARRRRRLPKAQPVPA</sequence>
<gene>
    <name evidence="1" type="ORF">GEMMAAP_00375</name>
</gene>
<dbReference type="EMBL" id="CP011454">
    <property type="protein sequence ID" value="AMW03715.1"/>
    <property type="molecule type" value="Genomic_DNA"/>
</dbReference>
<evidence type="ECO:0008006" key="3">
    <source>
        <dbReference type="Google" id="ProtNLM"/>
    </source>
</evidence>
<dbReference type="eggNOG" id="COG0613">
    <property type="taxonomic scope" value="Bacteria"/>
</dbReference>
<dbReference type="Gene3D" id="3.20.20.140">
    <property type="entry name" value="Metal-dependent hydrolases"/>
    <property type="match status" value="1"/>
</dbReference>
<dbReference type="AlphaFoldDB" id="A0A143BGH2"/>
<evidence type="ECO:0000313" key="1">
    <source>
        <dbReference type="EMBL" id="AMW03715.1"/>
    </source>
</evidence>
<dbReference type="SUPFAM" id="SSF89550">
    <property type="entry name" value="PHP domain-like"/>
    <property type="match status" value="1"/>
</dbReference>
<dbReference type="Proteomes" id="UP000076404">
    <property type="component" value="Chromosome"/>
</dbReference>